<evidence type="ECO:0000256" key="1">
    <source>
        <dbReference type="SAM" id="MobiDB-lite"/>
    </source>
</evidence>
<sequence>MYSLIDMASQHIEGSDDDGSPEGNSLLGSKDLAPNSNAKSDRSRRIWSAREEDILMATLKELAANGWKSDNGFRNGYLVRALEVIKSEFSKTDILPHPHIYSKITTWKRNYGSLKMMLNYSDIGFNSDGTYRIEYDDEQ</sequence>
<keyword evidence="3" id="KW-1185">Reference proteome</keyword>
<evidence type="ECO:0000313" key="3">
    <source>
        <dbReference type="Proteomes" id="UP000298416"/>
    </source>
</evidence>
<evidence type="ECO:0008006" key="4">
    <source>
        <dbReference type="Google" id="ProtNLM"/>
    </source>
</evidence>
<feature type="region of interest" description="Disordered" evidence="1">
    <location>
        <begin position="1"/>
        <end position="44"/>
    </location>
</feature>
<comment type="caution">
    <text evidence="2">The sequence shown here is derived from an EMBL/GenBank/DDBJ whole genome shotgun (WGS) entry which is preliminary data.</text>
</comment>
<evidence type="ECO:0000313" key="2">
    <source>
        <dbReference type="EMBL" id="KAG6434346.1"/>
    </source>
</evidence>
<organism evidence="2">
    <name type="scientific">Salvia splendens</name>
    <name type="common">Scarlet sage</name>
    <dbReference type="NCBI Taxonomy" id="180675"/>
    <lineage>
        <taxon>Eukaryota</taxon>
        <taxon>Viridiplantae</taxon>
        <taxon>Streptophyta</taxon>
        <taxon>Embryophyta</taxon>
        <taxon>Tracheophyta</taxon>
        <taxon>Spermatophyta</taxon>
        <taxon>Magnoliopsida</taxon>
        <taxon>eudicotyledons</taxon>
        <taxon>Gunneridae</taxon>
        <taxon>Pentapetalae</taxon>
        <taxon>asterids</taxon>
        <taxon>lamiids</taxon>
        <taxon>Lamiales</taxon>
        <taxon>Lamiaceae</taxon>
        <taxon>Nepetoideae</taxon>
        <taxon>Mentheae</taxon>
        <taxon>Salviinae</taxon>
        <taxon>Salvia</taxon>
        <taxon>Salvia subgen. Calosphace</taxon>
        <taxon>core Calosphace</taxon>
    </lineage>
</organism>
<proteinExistence type="predicted"/>
<reference evidence="2" key="2">
    <citation type="submission" date="2020-08" db="EMBL/GenBank/DDBJ databases">
        <title>Plant Genome Project.</title>
        <authorList>
            <person name="Zhang R.-G."/>
        </authorList>
    </citation>
    <scope>NUCLEOTIDE SEQUENCE</scope>
    <source>
        <strain evidence="2">Huo1</strain>
        <tissue evidence="2">Leaf</tissue>
    </source>
</reference>
<dbReference type="Proteomes" id="UP000298416">
    <property type="component" value="Unassembled WGS sequence"/>
</dbReference>
<gene>
    <name evidence="2" type="ORF">SASPL_105973</name>
</gene>
<protein>
    <recommendedName>
        <fullName evidence="4">Myb/SANT-like domain-containing protein</fullName>
    </recommendedName>
</protein>
<accession>A0A8X8YKY3</accession>
<dbReference type="PANTHER" id="PTHR46250">
    <property type="entry name" value="MYB/SANT-LIKE DNA-BINDING DOMAIN PROTEIN-RELATED"/>
    <property type="match status" value="1"/>
</dbReference>
<dbReference type="AlphaFoldDB" id="A0A8X8YKY3"/>
<reference evidence="2" key="1">
    <citation type="submission" date="2018-01" db="EMBL/GenBank/DDBJ databases">
        <authorList>
            <person name="Mao J.F."/>
        </authorList>
    </citation>
    <scope>NUCLEOTIDE SEQUENCE</scope>
    <source>
        <strain evidence="2">Huo1</strain>
        <tissue evidence="2">Leaf</tissue>
    </source>
</reference>
<dbReference type="EMBL" id="PNBA02000002">
    <property type="protein sequence ID" value="KAG6434346.1"/>
    <property type="molecule type" value="Genomic_DNA"/>
</dbReference>
<name>A0A8X8YKY3_SALSN</name>